<gene>
    <name evidence="2" type="ORF">M1R53_03115</name>
</gene>
<keyword evidence="3" id="KW-1185">Reference proteome</keyword>
<evidence type="ECO:0000313" key="3">
    <source>
        <dbReference type="Proteomes" id="UP000831151"/>
    </source>
</evidence>
<organism evidence="2 3">
    <name type="scientific">Fenollaria massiliensis</name>
    <dbReference type="NCBI Taxonomy" id="938288"/>
    <lineage>
        <taxon>Bacteria</taxon>
        <taxon>Bacillati</taxon>
        <taxon>Bacillota</taxon>
        <taxon>Clostridia</taxon>
        <taxon>Eubacteriales</taxon>
        <taxon>Fenollaria</taxon>
    </lineage>
</organism>
<name>A0A9E7IX99_9FIRM</name>
<evidence type="ECO:0000313" key="2">
    <source>
        <dbReference type="EMBL" id="UQK59650.1"/>
    </source>
</evidence>
<reference evidence="2" key="1">
    <citation type="submission" date="2022-04" db="EMBL/GenBank/DDBJ databases">
        <title>Complete genome sequences of Ezakiella coagulans and Fenollaria massiliensis.</title>
        <authorList>
            <person name="France M.T."/>
            <person name="Clifford J."/>
            <person name="Narina S."/>
            <person name="Rutt L."/>
            <person name="Ravel J."/>
        </authorList>
    </citation>
    <scope>NUCLEOTIDE SEQUENCE</scope>
    <source>
        <strain evidence="2">C0061C2</strain>
    </source>
</reference>
<evidence type="ECO:0000256" key="1">
    <source>
        <dbReference type="SAM" id="MobiDB-lite"/>
    </source>
</evidence>
<proteinExistence type="predicted"/>
<dbReference type="KEGG" id="fms:M1R53_03115"/>
<dbReference type="RefSeq" id="WP_249243041.1">
    <property type="nucleotide sequence ID" value="NZ_CP096649.1"/>
</dbReference>
<accession>A0A9E7IX99</accession>
<protein>
    <submittedName>
        <fullName evidence="2">ATPase</fullName>
    </submittedName>
</protein>
<dbReference type="AlphaFoldDB" id="A0A9E7IX99"/>
<sequence>MDVLGLIDEIEDIVESAGSLPLTSKVLVQKEELLDIISELRIKLPDEIKQAAWIKEERERIISEANKDAEQIIKETRLKLEELVSKEEVLKEANERAKDLMNKAQIASTNLKRSSLEYSDKLLMNAQENLKDMITTLNENRTELRKMSASVNQENQLAKEKEEK</sequence>
<dbReference type="Proteomes" id="UP000831151">
    <property type="component" value="Chromosome"/>
</dbReference>
<feature type="region of interest" description="Disordered" evidence="1">
    <location>
        <begin position="145"/>
        <end position="164"/>
    </location>
</feature>
<dbReference type="EMBL" id="CP096649">
    <property type="protein sequence ID" value="UQK59650.1"/>
    <property type="molecule type" value="Genomic_DNA"/>
</dbReference>